<dbReference type="AlphaFoldDB" id="A0AAD5WDC1"/>
<accession>A0AAD5WDC1</accession>
<organism evidence="1 2">
    <name type="scientific">Parelaphostrongylus tenuis</name>
    <name type="common">Meningeal worm</name>
    <dbReference type="NCBI Taxonomy" id="148309"/>
    <lineage>
        <taxon>Eukaryota</taxon>
        <taxon>Metazoa</taxon>
        <taxon>Ecdysozoa</taxon>
        <taxon>Nematoda</taxon>
        <taxon>Chromadorea</taxon>
        <taxon>Rhabditida</taxon>
        <taxon>Rhabditina</taxon>
        <taxon>Rhabditomorpha</taxon>
        <taxon>Strongyloidea</taxon>
        <taxon>Metastrongylidae</taxon>
        <taxon>Parelaphostrongylus</taxon>
    </lineage>
</organism>
<proteinExistence type="predicted"/>
<reference evidence="1" key="1">
    <citation type="submission" date="2021-06" db="EMBL/GenBank/DDBJ databases">
        <title>Parelaphostrongylus tenuis whole genome reference sequence.</title>
        <authorList>
            <person name="Garwood T.J."/>
            <person name="Larsen P.A."/>
            <person name="Fountain-Jones N.M."/>
            <person name="Garbe J.R."/>
            <person name="Macchietto M.G."/>
            <person name="Kania S.A."/>
            <person name="Gerhold R.W."/>
            <person name="Richards J.E."/>
            <person name="Wolf T.M."/>
        </authorList>
    </citation>
    <scope>NUCLEOTIDE SEQUENCE</scope>
    <source>
        <strain evidence="1">MNPRO001-30</strain>
        <tissue evidence="1">Meninges</tissue>
    </source>
</reference>
<keyword evidence="2" id="KW-1185">Reference proteome</keyword>
<sequence length="84" mass="9392">MGDSSAERDLLENKRRAVRPNFAEDVYGDKKLTQSDEVEYSESSLAQRRSALLVKLKQLKDSNGTTTADVPVNRAESVDMISFL</sequence>
<name>A0AAD5WDC1_PARTN</name>
<gene>
    <name evidence="1" type="primary">STRIP2</name>
    <name evidence="1" type="ORF">KIN20_026761</name>
</gene>
<evidence type="ECO:0000313" key="1">
    <source>
        <dbReference type="EMBL" id="KAJ1366157.1"/>
    </source>
</evidence>
<protein>
    <submittedName>
        <fullName evidence="1">Striatin-interacting protein 2</fullName>
    </submittedName>
</protein>
<comment type="caution">
    <text evidence="1">The sequence shown here is derived from an EMBL/GenBank/DDBJ whole genome shotgun (WGS) entry which is preliminary data.</text>
</comment>
<dbReference type="Proteomes" id="UP001196413">
    <property type="component" value="Unassembled WGS sequence"/>
</dbReference>
<evidence type="ECO:0000313" key="2">
    <source>
        <dbReference type="Proteomes" id="UP001196413"/>
    </source>
</evidence>
<dbReference type="EMBL" id="JAHQIW010005485">
    <property type="protein sequence ID" value="KAJ1366157.1"/>
    <property type="molecule type" value="Genomic_DNA"/>
</dbReference>